<feature type="transmembrane region" description="Helical" evidence="7">
    <location>
        <begin position="23"/>
        <end position="44"/>
    </location>
</feature>
<feature type="transmembrane region" description="Helical" evidence="7">
    <location>
        <begin position="277"/>
        <end position="299"/>
    </location>
</feature>
<dbReference type="EMBL" id="JACRSN010000002">
    <property type="protein sequence ID" value="MBC8532772.1"/>
    <property type="molecule type" value="Genomic_DNA"/>
</dbReference>
<comment type="caution">
    <text evidence="9">The sequence shown here is derived from an EMBL/GenBank/DDBJ whole genome shotgun (WGS) entry which is preliminary data.</text>
</comment>
<evidence type="ECO:0000256" key="4">
    <source>
        <dbReference type="ARBA" id="ARBA00022692"/>
    </source>
</evidence>
<dbReference type="PROSITE" id="PS50928">
    <property type="entry name" value="ABC_TM1"/>
    <property type="match status" value="1"/>
</dbReference>
<evidence type="ECO:0000256" key="7">
    <source>
        <dbReference type="RuleBase" id="RU363032"/>
    </source>
</evidence>
<dbReference type="InterPro" id="IPR000515">
    <property type="entry name" value="MetI-like"/>
</dbReference>
<feature type="transmembrane region" description="Helical" evidence="7">
    <location>
        <begin position="121"/>
        <end position="141"/>
    </location>
</feature>
<feature type="transmembrane region" description="Helical" evidence="7">
    <location>
        <begin position="171"/>
        <end position="196"/>
    </location>
</feature>
<dbReference type="GO" id="GO:0055085">
    <property type="term" value="P:transmembrane transport"/>
    <property type="evidence" value="ECO:0007669"/>
    <property type="project" value="InterPro"/>
</dbReference>
<protein>
    <submittedName>
        <fullName evidence="9">Sugar ABC transporter permease</fullName>
    </submittedName>
</protein>
<evidence type="ECO:0000256" key="1">
    <source>
        <dbReference type="ARBA" id="ARBA00004651"/>
    </source>
</evidence>
<evidence type="ECO:0000313" key="10">
    <source>
        <dbReference type="Proteomes" id="UP000651482"/>
    </source>
</evidence>
<evidence type="ECO:0000313" key="9">
    <source>
        <dbReference type="EMBL" id="MBC8532772.1"/>
    </source>
</evidence>
<keyword evidence="4 7" id="KW-0812">Transmembrane</keyword>
<dbReference type="CDD" id="cd06261">
    <property type="entry name" value="TM_PBP2"/>
    <property type="match status" value="1"/>
</dbReference>
<dbReference type="InterPro" id="IPR035906">
    <property type="entry name" value="MetI-like_sf"/>
</dbReference>
<dbReference type="AlphaFoldDB" id="A0A926HM48"/>
<keyword evidence="3" id="KW-1003">Cell membrane</keyword>
<feature type="domain" description="ABC transmembrane type-1" evidence="8">
    <location>
        <begin position="84"/>
        <end position="298"/>
    </location>
</feature>
<dbReference type="GO" id="GO:0005886">
    <property type="term" value="C:plasma membrane"/>
    <property type="evidence" value="ECO:0007669"/>
    <property type="project" value="UniProtKB-SubCell"/>
</dbReference>
<comment type="subcellular location">
    <subcellularLocation>
        <location evidence="1 7">Cell membrane</location>
        <topology evidence="1 7">Multi-pass membrane protein</topology>
    </subcellularLocation>
</comment>
<dbReference type="Pfam" id="PF00528">
    <property type="entry name" value="BPD_transp_1"/>
    <property type="match status" value="1"/>
</dbReference>
<evidence type="ECO:0000256" key="2">
    <source>
        <dbReference type="ARBA" id="ARBA00022448"/>
    </source>
</evidence>
<name>A0A926HM48_9FIRM</name>
<feature type="transmembrane region" description="Helical" evidence="7">
    <location>
        <begin position="83"/>
        <end position="109"/>
    </location>
</feature>
<dbReference type="PANTHER" id="PTHR43005">
    <property type="entry name" value="BLR7065 PROTEIN"/>
    <property type="match status" value="1"/>
</dbReference>
<comment type="similarity">
    <text evidence="7">Belongs to the binding-protein-dependent transport system permease family.</text>
</comment>
<keyword evidence="2 7" id="KW-0813">Transport</keyword>
<dbReference type="Proteomes" id="UP000651482">
    <property type="component" value="Unassembled WGS sequence"/>
</dbReference>
<evidence type="ECO:0000259" key="8">
    <source>
        <dbReference type="PROSITE" id="PS50928"/>
    </source>
</evidence>
<feature type="transmembrane region" description="Helical" evidence="7">
    <location>
        <begin position="217"/>
        <end position="240"/>
    </location>
</feature>
<dbReference type="Gene3D" id="1.10.3720.10">
    <property type="entry name" value="MetI-like"/>
    <property type="match status" value="1"/>
</dbReference>
<reference evidence="9" key="1">
    <citation type="submission" date="2020-08" db="EMBL/GenBank/DDBJ databases">
        <title>Genome public.</title>
        <authorList>
            <person name="Liu C."/>
            <person name="Sun Q."/>
        </authorList>
    </citation>
    <scope>NUCLEOTIDE SEQUENCE</scope>
    <source>
        <strain evidence="9">NSJ-40</strain>
    </source>
</reference>
<dbReference type="RefSeq" id="WP_249317999.1">
    <property type="nucleotide sequence ID" value="NZ_JACRSN010000002.1"/>
</dbReference>
<organism evidence="9 10">
    <name type="scientific">Yeguia hominis</name>
    <dbReference type="NCBI Taxonomy" id="2763662"/>
    <lineage>
        <taxon>Bacteria</taxon>
        <taxon>Bacillati</taxon>
        <taxon>Bacillota</taxon>
        <taxon>Clostridia</taxon>
        <taxon>Eubacteriales</taxon>
        <taxon>Yeguiaceae</taxon>
        <taxon>Yeguia</taxon>
    </lineage>
</organism>
<accession>A0A926HM48</accession>
<sequence>MQRSESSRGTGKRKAARLESKRLGYFLTIPSSILILAISFYPLIQGISLSFESYNLMKPKKRKFVGFDNFKELLFSDNEFHSVLFYSFVYTIAVVLLAYVFGLFLAMLLKRDIKGRGIYRTLVLLPWVVAPSIAAINWLWLLNDQIGFINNVLQKIGLISKPILFIAEPKIAQITVIFTSVWRSFPFMLIVVLAGLQSIPKDLYESAYIDGAGFWKSFFHITMPMIRGVSTVCIILQLIWTFNNFENIYLLTNGGPNDATYTLPILTYFTAFFRSKIGYASAIATLMLVVLLVISLIYLKIQKNRENG</sequence>
<evidence type="ECO:0000256" key="6">
    <source>
        <dbReference type="ARBA" id="ARBA00023136"/>
    </source>
</evidence>
<dbReference type="PANTHER" id="PTHR43005:SF1">
    <property type="entry name" value="SPERMIDINE_PUTRESCINE TRANSPORT SYSTEM PERMEASE PROTEIN"/>
    <property type="match status" value="1"/>
</dbReference>
<keyword evidence="10" id="KW-1185">Reference proteome</keyword>
<gene>
    <name evidence="9" type="ORF">IAG03_01880</name>
</gene>
<keyword evidence="5 7" id="KW-1133">Transmembrane helix</keyword>
<evidence type="ECO:0000256" key="3">
    <source>
        <dbReference type="ARBA" id="ARBA00022475"/>
    </source>
</evidence>
<proteinExistence type="inferred from homology"/>
<keyword evidence="6 7" id="KW-0472">Membrane</keyword>
<evidence type="ECO:0000256" key="5">
    <source>
        <dbReference type="ARBA" id="ARBA00022989"/>
    </source>
</evidence>
<dbReference type="SUPFAM" id="SSF161098">
    <property type="entry name" value="MetI-like"/>
    <property type="match status" value="1"/>
</dbReference>